<dbReference type="FunFam" id="3.40.50.720:FF:000045">
    <property type="entry name" value="1-deoxy-D-xylulose 5-phosphate reductoisomerase"/>
    <property type="match status" value="1"/>
</dbReference>
<feature type="domain" description="DXP reductoisomerase C-terminal" evidence="14">
    <location>
        <begin position="267"/>
        <end position="383"/>
    </location>
</feature>
<keyword evidence="7" id="KW-0521">NADP</keyword>
<protein>
    <recommendedName>
        <fullName evidence="5">1-deoxy-D-xylulose-5-phosphate reductoisomerase</fullName>
        <ecNumber evidence="5">1.1.1.267</ecNumber>
    </recommendedName>
</protein>
<dbReference type="NCBIfam" id="TIGR00243">
    <property type="entry name" value="Dxr"/>
    <property type="match status" value="1"/>
</dbReference>
<keyword evidence="9" id="KW-0464">Manganese</keyword>
<evidence type="ECO:0000256" key="3">
    <source>
        <dbReference type="ARBA" id="ARBA00005094"/>
    </source>
</evidence>
<sequence length="392" mass="42239">MTSSDRLYAPKTVSILGSTGSVGCNTLDLVARNPEGYDVIALTANRNVEKLAAQAIKFKAKCAVIADEARYQDLKMALSGTSVKAMAGPDALSEAAQLPAEWVMASIVGAAGLEPTLSAIRRGATVALANKECLVCAGDLMMQEVKGSKAILLPVDSEHNAIFQVFDFDKADSVERITLTASGGPFIDFSTAQMKKVTAAQAVVHPNWDMGAKISVDSATMMNKGLEMIEAYHLFPVREDQIDIIIHPQSVIHSMVTYKDGSILAQLGAPDMRIPIAYTLGWPSRINTPAEKLNLTALKRLDFLEPDLERFPALRITREALRQGGTAPTILNAANEVAVFAFLEGKIGFLDIANVVEETLQQLDITALTCLGMVHVIDGEARAIAQELMKKR</sequence>
<dbReference type="GO" id="GO:0030145">
    <property type="term" value="F:manganese ion binding"/>
    <property type="evidence" value="ECO:0007669"/>
    <property type="project" value="TreeGrafter"/>
</dbReference>
<gene>
    <name evidence="15" type="ORF">MNBD_ALPHA03-1178</name>
</gene>
<comment type="cofactor">
    <cofactor evidence="2">
        <name>Mg(2+)</name>
        <dbReference type="ChEBI" id="CHEBI:18420"/>
    </cofactor>
</comment>
<dbReference type="InterPro" id="IPR036291">
    <property type="entry name" value="NAD(P)-bd_dom_sf"/>
</dbReference>
<dbReference type="PROSITE" id="PS51257">
    <property type="entry name" value="PROKAR_LIPOPROTEIN"/>
    <property type="match status" value="1"/>
</dbReference>
<dbReference type="InterPro" id="IPR026877">
    <property type="entry name" value="DXPR_C"/>
</dbReference>
<dbReference type="SUPFAM" id="SSF55347">
    <property type="entry name" value="Glyceraldehyde-3-phosphate dehydrogenase-like, C-terminal domain"/>
    <property type="match status" value="1"/>
</dbReference>
<evidence type="ECO:0000256" key="6">
    <source>
        <dbReference type="ARBA" id="ARBA00022723"/>
    </source>
</evidence>
<keyword evidence="8 15" id="KW-0560">Oxidoreductase</keyword>
<dbReference type="Gene3D" id="1.10.1740.10">
    <property type="match status" value="1"/>
</dbReference>
<dbReference type="GO" id="GO:0070402">
    <property type="term" value="F:NADPH binding"/>
    <property type="evidence" value="ECO:0007669"/>
    <property type="project" value="InterPro"/>
</dbReference>
<evidence type="ECO:0000256" key="9">
    <source>
        <dbReference type="ARBA" id="ARBA00023211"/>
    </source>
</evidence>
<dbReference type="PANTHER" id="PTHR30525:SF0">
    <property type="entry name" value="1-DEOXY-D-XYLULOSE 5-PHOSPHATE REDUCTOISOMERASE, CHLOROPLASTIC"/>
    <property type="match status" value="1"/>
</dbReference>
<evidence type="ECO:0000256" key="11">
    <source>
        <dbReference type="ARBA" id="ARBA00048543"/>
    </source>
</evidence>
<keyword evidence="6" id="KW-0479">Metal-binding</keyword>
<dbReference type="InterPro" id="IPR036169">
    <property type="entry name" value="DXPR_C_sf"/>
</dbReference>
<dbReference type="Gene3D" id="3.40.50.720">
    <property type="entry name" value="NAD(P)-binding Rossmann-like Domain"/>
    <property type="match status" value="1"/>
</dbReference>
<accession>A0A3B1AAU7</accession>
<dbReference type="InterPro" id="IPR003821">
    <property type="entry name" value="DXP_reductoisomerase"/>
</dbReference>
<dbReference type="PANTHER" id="PTHR30525">
    <property type="entry name" value="1-DEOXY-D-XYLULOSE 5-PHOSPHATE REDUCTOISOMERASE"/>
    <property type="match status" value="1"/>
</dbReference>
<dbReference type="HAMAP" id="MF_00183">
    <property type="entry name" value="DXP_reductoisom"/>
    <property type="match status" value="1"/>
</dbReference>
<feature type="domain" description="1-deoxy-D-xylulose 5-phosphate reductoisomerase C-terminal" evidence="13">
    <location>
        <begin position="152"/>
        <end position="235"/>
    </location>
</feature>
<dbReference type="UniPathway" id="UPA00056">
    <property type="reaction ID" value="UER00092"/>
</dbReference>
<evidence type="ECO:0000256" key="2">
    <source>
        <dbReference type="ARBA" id="ARBA00001946"/>
    </source>
</evidence>
<evidence type="ECO:0000259" key="14">
    <source>
        <dbReference type="Pfam" id="PF13288"/>
    </source>
</evidence>
<evidence type="ECO:0000313" key="15">
    <source>
        <dbReference type="EMBL" id="VAX02886.1"/>
    </source>
</evidence>
<proteinExistence type="inferred from homology"/>
<evidence type="ECO:0000256" key="10">
    <source>
        <dbReference type="ARBA" id="ARBA00023229"/>
    </source>
</evidence>
<dbReference type="InterPro" id="IPR013644">
    <property type="entry name" value="DXP_reductoisomerase_C"/>
</dbReference>
<feature type="domain" description="1-deoxy-D-xylulose 5-phosphate reductoisomerase N-terminal" evidence="12">
    <location>
        <begin position="13"/>
        <end position="138"/>
    </location>
</feature>
<comment type="cofactor">
    <cofactor evidence="1">
        <name>Mn(2+)</name>
        <dbReference type="ChEBI" id="CHEBI:29035"/>
    </cofactor>
</comment>
<reference evidence="15" key="1">
    <citation type="submission" date="2018-06" db="EMBL/GenBank/DDBJ databases">
        <authorList>
            <person name="Zhirakovskaya E."/>
        </authorList>
    </citation>
    <scope>NUCLEOTIDE SEQUENCE</scope>
</reference>
<evidence type="ECO:0000256" key="4">
    <source>
        <dbReference type="ARBA" id="ARBA00006825"/>
    </source>
</evidence>
<keyword evidence="15" id="KW-0413">Isomerase</keyword>
<dbReference type="GO" id="GO:0051484">
    <property type="term" value="P:isopentenyl diphosphate biosynthetic process, methylerythritol 4-phosphate pathway involved in terpenoid biosynthetic process"/>
    <property type="evidence" value="ECO:0007669"/>
    <property type="project" value="TreeGrafter"/>
</dbReference>
<evidence type="ECO:0000256" key="5">
    <source>
        <dbReference type="ARBA" id="ARBA00012366"/>
    </source>
</evidence>
<keyword evidence="10" id="KW-0414">Isoprene biosynthesis</keyword>
<dbReference type="GO" id="GO:0016853">
    <property type="term" value="F:isomerase activity"/>
    <property type="evidence" value="ECO:0007669"/>
    <property type="project" value="UniProtKB-KW"/>
</dbReference>
<comment type="similarity">
    <text evidence="4">Belongs to the DXR family.</text>
</comment>
<dbReference type="GO" id="GO:0030604">
    <property type="term" value="F:1-deoxy-D-xylulose-5-phosphate reductoisomerase activity"/>
    <property type="evidence" value="ECO:0007669"/>
    <property type="project" value="UniProtKB-EC"/>
</dbReference>
<dbReference type="AlphaFoldDB" id="A0A3B1AAU7"/>
<evidence type="ECO:0000256" key="7">
    <source>
        <dbReference type="ARBA" id="ARBA00022857"/>
    </source>
</evidence>
<dbReference type="Pfam" id="PF08436">
    <property type="entry name" value="DXP_redisom_C"/>
    <property type="match status" value="1"/>
</dbReference>
<dbReference type="SUPFAM" id="SSF69055">
    <property type="entry name" value="1-deoxy-D-xylulose-5-phosphate reductoisomerase, C-terminal domain"/>
    <property type="match status" value="1"/>
</dbReference>
<dbReference type="Pfam" id="PF13288">
    <property type="entry name" value="DXPR_C"/>
    <property type="match status" value="1"/>
</dbReference>
<dbReference type="InterPro" id="IPR013512">
    <property type="entry name" value="DXP_reductoisomerase_N"/>
</dbReference>
<dbReference type="PIRSF" id="PIRSF006205">
    <property type="entry name" value="Dxp_reductismrs"/>
    <property type="match status" value="1"/>
</dbReference>
<evidence type="ECO:0000256" key="1">
    <source>
        <dbReference type="ARBA" id="ARBA00001936"/>
    </source>
</evidence>
<comment type="catalytic activity">
    <reaction evidence="11">
        <text>2-C-methyl-D-erythritol 4-phosphate + NADP(+) = 1-deoxy-D-xylulose 5-phosphate + NADPH + H(+)</text>
        <dbReference type="Rhea" id="RHEA:13717"/>
        <dbReference type="ChEBI" id="CHEBI:15378"/>
        <dbReference type="ChEBI" id="CHEBI:57783"/>
        <dbReference type="ChEBI" id="CHEBI:57792"/>
        <dbReference type="ChEBI" id="CHEBI:58262"/>
        <dbReference type="ChEBI" id="CHEBI:58349"/>
        <dbReference type="EC" id="1.1.1.267"/>
    </reaction>
    <physiologicalReaction direction="right-to-left" evidence="11">
        <dbReference type="Rhea" id="RHEA:13719"/>
    </physiologicalReaction>
</comment>
<dbReference type="EC" id="1.1.1.267" evidence="5"/>
<name>A0A3B1AAU7_9ZZZZ</name>
<evidence type="ECO:0000256" key="8">
    <source>
        <dbReference type="ARBA" id="ARBA00023002"/>
    </source>
</evidence>
<organism evidence="15">
    <name type="scientific">hydrothermal vent metagenome</name>
    <dbReference type="NCBI Taxonomy" id="652676"/>
    <lineage>
        <taxon>unclassified sequences</taxon>
        <taxon>metagenomes</taxon>
        <taxon>ecological metagenomes</taxon>
    </lineage>
</organism>
<dbReference type="NCBIfam" id="NF009114">
    <property type="entry name" value="PRK12464.1"/>
    <property type="match status" value="1"/>
</dbReference>
<dbReference type="SUPFAM" id="SSF51735">
    <property type="entry name" value="NAD(P)-binding Rossmann-fold domains"/>
    <property type="match status" value="1"/>
</dbReference>
<evidence type="ECO:0000259" key="13">
    <source>
        <dbReference type="Pfam" id="PF08436"/>
    </source>
</evidence>
<dbReference type="EMBL" id="UOFW01000028">
    <property type="protein sequence ID" value="VAX02886.1"/>
    <property type="molecule type" value="Genomic_DNA"/>
</dbReference>
<comment type="pathway">
    <text evidence="3">Isoprenoid biosynthesis; isopentenyl diphosphate biosynthesis via DXP pathway; isopentenyl diphosphate from 1-deoxy-D-xylulose 5-phosphate: step 1/6.</text>
</comment>
<dbReference type="Pfam" id="PF02670">
    <property type="entry name" value="DXP_reductoisom"/>
    <property type="match status" value="1"/>
</dbReference>
<evidence type="ECO:0000259" key="12">
    <source>
        <dbReference type="Pfam" id="PF02670"/>
    </source>
</evidence>